<evidence type="ECO:0000259" key="1">
    <source>
        <dbReference type="PROSITE" id="PS50234"/>
    </source>
</evidence>
<keyword evidence="3" id="KW-1185">Reference proteome</keyword>
<dbReference type="Proteomes" id="UP001523263">
    <property type="component" value="Unassembled WGS sequence"/>
</dbReference>
<organism evidence="2 3">
    <name type="scientific">Streptomyces griseoincarnatus</name>
    <dbReference type="NCBI Taxonomy" id="29305"/>
    <lineage>
        <taxon>Bacteria</taxon>
        <taxon>Bacillati</taxon>
        <taxon>Actinomycetota</taxon>
        <taxon>Actinomycetes</taxon>
        <taxon>Kitasatosporales</taxon>
        <taxon>Streptomycetaceae</taxon>
        <taxon>Streptomyces</taxon>
        <taxon>Streptomyces griseoincarnatus group</taxon>
    </lineage>
</organism>
<comment type="caution">
    <text evidence="2">The sequence shown here is derived from an EMBL/GenBank/DDBJ whole genome shotgun (WGS) entry which is preliminary data.</text>
</comment>
<dbReference type="InterPro" id="IPR002035">
    <property type="entry name" value="VWF_A"/>
</dbReference>
<name>A0ABT0VNV7_STRGI</name>
<dbReference type="CDD" id="cd00198">
    <property type="entry name" value="vWFA"/>
    <property type="match status" value="1"/>
</dbReference>
<dbReference type="InterPro" id="IPR036465">
    <property type="entry name" value="vWFA_dom_sf"/>
</dbReference>
<accession>A0ABT0VNV7</accession>
<dbReference type="RefSeq" id="WP_048460301.1">
    <property type="nucleotide sequence ID" value="NZ_JAMQBH010000002.1"/>
</dbReference>
<dbReference type="EMBL" id="JAMQBH010000002">
    <property type="protein sequence ID" value="MCM2513030.1"/>
    <property type="molecule type" value="Genomic_DNA"/>
</dbReference>
<dbReference type="SUPFAM" id="SSF53300">
    <property type="entry name" value="vWA-like"/>
    <property type="match status" value="1"/>
</dbReference>
<sequence>MYEAEISRANPACIVFLIDQSSSMRAAMPSTTQSKQMAVADAINSMLRELILRCGRGVGEVWDFFHVSVIGYGAKVGPALGGPLAERDLVPASALAQGRIRTERHTQNDVLPDGTVTTHVTESPVWLESAGSGQTPMCEALNHARRILDGWVTEHPGSFPPIVLNLTDGESTDGDPAGPAQRLRSLGTNDGSVLLFNLHISSDVATPTYYPCTDAGLPPMGAKLFSMSDVLPPDMRDTAIDLGMPVEQGARGFVFNASMRSVMLFLNVGTPS</sequence>
<evidence type="ECO:0000313" key="2">
    <source>
        <dbReference type="EMBL" id="MCM2513030.1"/>
    </source>
</evidence>
<proteinExistence type="predicted"/>
<gene>
    <name evidence="2" type="ORF">NC658_07110</name>
</gene>
<feature type="domain" description="VWFA" evidence="1">
    <location>
        <begin position="13"/>
        <end position="242"/>
    </location>
</feature>
<reference evidence="2 3" key="1">
    <citation type="submission" date="2022-06" db="EMBL/GenBank/DDBJ databases">
        <title>Whole genome sequence of Streptomyces griseoincarnatus RB7AG.</title>
        <authorList>
            <person name="Ray L."/>
            <person name="Behera S."/>
            <person name="Panda A.N."/>
        </authorList>
    </citation>
    <scope>NUCLEOTIDE SEQUENCE [LARGE SCALE GENOMIC DNA]</scope>
    <source>
        <strain evidence="2 3">RB7AG</strain>
    </source>
</reference>
<dbReference type="Gene3D" id="3.40.50.410">
    <property type="entry name" value="von Willebrand factor, type A domain"/>
    <property type="match status" value="1"/>
</dbReference>
<evidence type="ECO:0000313" key="3">
    <source>
        <dbReference type="Proteomes" id="UP001523263"/>
    </source>
</evidence>
<protein>
    <submittedName>
        <fullName evidence="2">VWA domain-containing protein</fullName>
    </submittedName>
</protein>
<dbReference type="PROSITE" id="PS50234">
    <property type="entry name" value="VWFA"/>
    <property type="match status" value="1"/>
</dbReference>